<dbReference type="AlphaFoldDB" id="A0A1Q5UQF2"/>
<dbReference type="EMBL" id="MNBE01000071">
    <property type="protein sequence ID" value="OKP14705.1"/>
    <property type="molecule type" value="Genomic_DNA"/>
</dbReference>
<keyword evidence="2" id="KW-1185">Reference proteome</keyword>
<comment type="caution">
    <text evidence="1">The sequence shown here is derived from an EMBL/GenBank/DDBJ whole genome shotgun (WGS) entry which is preliminary data.</text>
</comment>
<evidence type="ECO:0000313" key="1">
    <source>
        <dbReference type="EMBL" id="OKP14705.1"/>
    </source>
</evidence>
<gene>
    <name evidence="1" type="ORF">PENSUB_11463</name>
</gene>
<dbReference type="Proteomes" id="UP000186955">
    <property type="component" value="Unassembled WGS sequence"/>
</dbReference>
<organism evidence="1 2">
    <name type="scientific">Penicillium subrubescens</name>
    <dbReference type="NCBI Taxonomy" id="1316194"/>
    <lineage>
        <taxon>Eukaryota</taxon>
        <taxon>Fungi</taxon>
        <taxon>Dikarya</taxon>
        <taxon>Ascomycota</taxon>
        <taxon>Pezizomycotina</taxon>
        <taxon>Eurotiomycetes</taxon>
        <taxon>Eurotiomycetidae</taxon>
        <taxon>Eurotiales</taxon>
        <taxon>Aspergillaceae</taxon>
        <taxon>Penicillium</taxon>
    </lineage>
</organism>
<reference evidence="1 2" key="1">
    <citation type="submission" date="2016-10" db="EMBL/GenBank/DDBJ databases">
        <title>Genome sequence of the ascomycete fungus Penicillium subrubescens.</title>
        <authorList>
            <person name="De Vries R.P."/>
            <person name="Peng M."/>
            <person name="Dilokpimol A."/>
            <person name="Hilden K."/>
            <person name="Makela M.R."/>
            <person name="Grigoriev I."/>
            <person name="Riley R."/>
            <person name="Granchi Z."/>
        </authorList>
    </citation>
    <scope>NUCLEOTIDE SEQUENCE [LARGE SCALE GENOMIC DNA]</scope>
    <source>
        <strain evidence="1 2">CBS 132785</strain>
    </source>
</reference>
<name>A0A1Q5UQF2_9EURO</name>
<accession>A0A1Q5UQF2</accession>
<sequence>MPFEIPGAVLLTATSISVLRQAANDVFNRINSDTSYSNQFIIVSNISQPLQEQLSGDRNPLELPYRLTLDAQRQQAVIRIMPSGAYERLTQSFTGELIESYSKSLQLKRGYPVPRKSIH</sequence>
<proteinExistence type="predicted"/>
<protein>
    <submittedName>
        <fullName evidence="1">Uncharacterized protein</fullName>
    </submittedName>
</protein>
<evidence type="ECO:0000313" key="2">
    <source>
        <dbReference type="Proteomes" id="UP000186955"/>
    </source>
</evidence>